<feature type="transmembrane region" description="Helical" evidence="8">
    <location>
        <begin position="124"/>
        <end position="142"/>
    </location>
</feature>
<evidence type="ECO:0000256" key="4">
    <source>
        <dbReference type="ARBA" id="ARBA00023040"/>
    </source>
</evidence>
<evidence type="ECO:0000313" key="10">
    <source>
        <dbReference type="Proteomes" id="UP000007875"/>
    </source>
</evidence>
<dbReference type="Pfam" id="PF00001">
    <property type="entry name" value="7tm_1"/>
    <property type="match status" value="1"/>
</dbReference>
<reference evidence="9" key="3">
    <citation type="submission" date="2025-09" db="UniProtKB">
        <authorList>
            <consortium name="Ensembl"/>
        </authorList>
    </citation>
    <scope>IDENTIFICATION</scope>
</reference>
<dbReference type="InterPro" id="IPR000276">
    <property type="entry name" value="GPCR_Rhodpsn"/>
</dbReference>
<keyword evidence="7" id="KW-0807">Transducer</keyword>
<evidence type="ECO:0000256" key="6">
    <source>
        <dbReference type="ARBA" id="ARBA00023170"/>
    </source>
</evidence>
<evidence type="ECO:0000313" key="9">
    <source>
        <dbReference type="Ensembl" id="ENSCSAVP00000006444.1"/>
    </source>
</evidence>
<dbReference type="SUPFAM" id="SSF81321">
    <property type="entry name" value="Family A G protein-coupled receptor-like"/>
    <property type="match status" value="1"/>
</dbReference>
<keyword evidence="4" id="KW-0297">G-protein coupled receptor</keyword>
<evidence type="ECO:0008006" key="11">
    <source>
        <dbReference type="Google" id="ProtNLM"/>
    </source>
</evidence>
<evidence type="ECO:0000256" key="8">
    <source>
        <dbReference type="SAM" id="Phobius"/>
    </source>
</evidence>
<dbReference type="AlphaFoldDB" id="H2YM92"/>
<keyword evidence="10" id="KW-1185">Reference proteome</keyword>
<feature type="transmembrane region" description="Helical" evidence="8">
    <location>
        <begin position="47"/>
        <end position="69"/>
    </location>
</feature>
<dbReference type="InParanoid" id="H2YM92"/>
<keyword evidence="2 8" id="KW-0812">Transmembrane</keyword>
<feature type="transmembrane region" description="Helical" evidence="8">
    <location>
        <begin position="162"/>
        <end position="180"/>
    </location>
</feature>
<evidence type="ECO:0000256" key="1">
    <source>
        <dbReference type="ARBA" id="ARBA00004141"/>
    </source>
</evidence>
<dbReference type="OMA" id="RIGMAWV"/>
<evidence type="ECO:0000256" key="2">
    <source>
        <dbReference type="ARBA" id="ARBA00022692"/>
    </source>
</evidence>
<protein>
    <recommendedName>
        <fullName evidence="11">G-protein coupled receptors family 1 profile domain-containing protein</fullName>
    </recommendedName>
</protein>
<sequence>MELYDKSLRSIFLLLLSCSMLLCFVGYGVYFVVIWRRRDLRDKYSWMTSLALSDVLFTCNIVPVVVSILKGSWIFGKLGGTINAVASLSFGYISIGGAMFISLDKLHRANKKVGNTQTNCIVKSWVVGLICGVLPYFGLGHFEEATENTFGCLLDLSKADLSSVVYIIGTASFFFIYPVLTMVSSYRELEKIKPSLSNKAIPLVFIAMYTPFAIHATLAVVTSHVPSEVELVISHIGPKILTGLNPLLYIASEPEILEEVYDAIFYGKVKTQKAD</sequence>
<dbReference type="GO" id="GO:0004930">
    <property type="term" value="F:G protein-coupled receptor activity"/>
    <property type="evidence" value="ECO:0007669"/>
    <property type="project" value="UniProtKB-KW"/>
</dbReference>
<keyword evidence="3 8" id="KW-1133">Transmembrane helix</keyword>
<evidence type="ECO:0000256" key="5">
    <source>
        <dbReference type="ARBA" id="ARBA00023136"/>
    </source>
</evidence>
<dbReference type="PANTHER" id="PTHR24240">
    <property type="entry name" value="OPSIN"/>
    <property type="match status" value="1"/>
</dbReference>
<dbReference type="GeneTree" id="ENSGT00530000064790"/>
<dbReference type="GO" id="GO:0016020">
    <property type="term" value="C:membrane"/>
    <property type="evidence" value="ECO:0007669"/>
    <property type="project" value="UniProtKB-SubCell"/>
</dbReference>
<feature type="transmembrane region" description="Helical" evidence="8">
    <location>
        <begin position="200"/>
        <end position="221"/>
    </location>
</feature>
<dbReference type="Gene3D" id="1.20.1070.10">
    <property type="entry name" value="Rhodopsin 7-helix transmembrane proteins"/>
    <property type="match status" value="1"/>
</dbReference>
<dbReference type="InterPro" id="IPR050125">
    <property type="entry name" value="GPCR_opsins"/>
</dbReference>
<dbReference type="HOGENOM" id="CLU_086060_0_0_1"/>
<reference evidence="10" key="1">
    <citation type="submission" date="2003-08" db="EMBL/GenBank/DDBJ databases">
        <authorList>
            <person name="Birren B."/>
            <person name="Nusbaum C."/>
            <person name="Abebe A."/>
            <person name="Abouelleil A."/>
            <person name="Adekoya E."/>
            <person name="Ait-zahra M."/>
            <person name="Allen N."/>
            <person name="Allen T."/>
            <person name="An P."/>
            <person name="Anderson M."/>
            <person name="Anderson S."/>
            <person name="Arachchi H."/>
            <person name="Armbruster J."/>
            <person name="Bachantsang P."/>
            <person name="Baldwin J."/>
            <person name="Barry A."/>
            <person name="Bayul T."/>
            <person name="Blitshsteyn B."/>
            <person name="Bloom T."/>
            <person name="Blye J."/>
            <person name="Boguslavskiy L."/>
            <person name="Borowsky M."/>
            <person name="Boukhgalter B."/>
            <person name="Brunache A."/>
            <person name="Butler J."/>
            <person name="Calixte N."/>
            <person name="Calvo S."/>
            <person name="Camarata J."/>
            <person name="Campo K."/>
            <person name="Chang J."/>
            <person name="Cheshatsang Y."/>
            <person name="Citroen M."/>
            <person name="Collymore A."/>
            <person name="Considine T."/>
            <person name="Cook A."/>
            <person name="Cooke P."/>
            <person name="Corum B."/>
            <person name="Cuomo C."/>
            <person name="David R."/>
            <person name="Dawoe T."/>
            <person name="Degray S."/>
            <person name="Dodge S."/>
            <person name="Dooley K."/>
            <person name="Dorje P."/>
            <person name="Dorjee K."/>
            <person name="Dorris L."/>
            <person name="Duffey N."/>
            <person name="Dupes A."/>
            <person name="Elkins T."/>
            <person name="Engels R."/>
            <person name="Erickson J."/>
            <person name="Farina A."/>
            <person name="Faro S."/>
            <person name="Ferreira P."/>
            <person name="Fischer H."/>
            <person name="Fitzgerald M."/>
            <person name="Foley K."/>
            <person name="Gage D."/>
            <person name="Galagan J."/>
            <person name="Gearin G."/>
            <person name="Gnerre S."/>
            <person name="Gnirke A."/>
            <person name="Goyette A."/>
            <person name="Graham J."/>
            <person name="Grandbois E."/>
            <person name="Gyaltsen K."/>
            <person name="Hafez N."/>
            <person name="Hagopian D."/>
            <person name="Hagos B."/>
            <person name="Hall J."/>
            <person name="Hatcher B."/>
            <person name="Heller A."/>
            <person name="Higgins H."/>
            <person name="Honan T."/>
            <person name="Horn A."/>
            <person name="Houde N."/>
            <person name="Hughes L."/>
            <person name="Hulme W."/>
            <person name="Husby E."/>
            <person name="Iliev I."/>
            <person name="Jaffe D."/>
            <person name="Jones C."/>
            <person name="Kamal M."/>
            <person name="Kamat A."/>
            <person name="Kamvysselis M."/>
            <person name="Karlsson E."/>
            <person name="Kells C."/>
            <person name="Kieu A."/>
            <person name="Kisner P."/>
            <person name="Kodira C."/>
            <person name="Kulbokas E."/>
            <person name="Labutti K."/>
            <person name="Lama D."/>
            <person name="Landers T."/>
            <person name="Leger J."/>
            <person name="Levine S."/>
            <person name="Lewis D."/>
            <person name="Lewis T."/>
            <person name="Lindblad-toh K."/>
            <person name="Liu X."/>
            <person name="Lokyitsang T."/>
            <person name="Lokyitsang Y."/>
            <person name="Lucien O."/>
            <person name="Lui A."/>
            <person name="Ma L.J."/>
            <person name="Mabbitt R."/>
            <person name="Macdonald J."/>
            <person name="Maclean C."/>
            <person name="Major J."/>
            <person name="Manning J."/>
            <person name="Marabella R."/>
            <person name="Maru K."/>
            <person name="Matthews C."/>
            <person name="Mauceli E."/>
            <person name="Mccarthy M."/>
            <person name="Mcdonough S."/>
            <person name="Mcghee T."/>
            <person name="Meldrim J."/>
            <person name="Meneus L."/>
            <person name="Mesirov J."/>
            <person name="Mihalev A."/>
            <person name="Mihova T."/>
            <person name="Mikkelsen T."/>
            <person name="Mlenga V."/>
            <person name="Moru K."/>
            <person name="Mozes J."/>
            <person name="Mulrain L."/>
            <person name="Munson G."/>
            <person name="Naylor J."/>
            <person name="Newes C."/>
            <person name="Nguyen C."/>
            <person name="Nguyen N."/>
            <person name="Nguyen T."/>
            <person name="Nicol R."/>
            <person name="Nielsen C."/>
            <person name="Nizzari M."/>
            <person name="Norbu C."/>
            <person name="Norbu N."/>
            <person name="O'donnell P."/>
            <person name="Okoawo O."/>
            <person name="O'leary S."/>
            <person name="Omotosho B."/>
            <person name="O'neill K."/>
            <person name="Osman S."/>
            <person name="Parker S."/>
            <person name="Perrin D."/>
            <person name="Phunkhang P."/>
            <person name="Piqani B."/>
            <person name="Purcell S."/>
            <person name="Rachupka T."/>
            <person name="Ramasamy U."/>
            <person name="Rameau R."/>
            <person name="Ray V."/>
            <person name="Raymond C."/>
            <person name="Retta R."/>
            <person name="Richardson S."/>
            <person name="Rise C."/>
            <person name="Rodriguez J."/>
            <person name="Rogers J."/>
            <person name="Rogov P."/>
            <person name="Rutman M."/>
            <person name="Schupbach R."/>
            <person name="Seaman C."/>
            <person name="Settipalli S."/>
            <person name="Sharpe T."/>
            <person name="Sheridan J."/>
            <person name="Sherpa N."/>
            <person name="Shi J."/>
            <person name="Smirnov S."/>
            <person name="Smith C."/>
            <person name="Sougnez C."/>
            <person name="Spencer B."/>
            <person name="Stalker J."/>
            <person name="Stange-thomann N."/>
            <person name="Stavropoulos S."/>
            <person name="Stetson K."/>
            <person name="Stone C."/>
            <person name="Stone S."/>
            <person name="Stubbs M."/>
            <person name="Talamas J."/>
            <person name="Tchuinga P."/>
            <person name="Tenzing P."/>
            <person name="Tesfaye S."/>
            <person name="Theodore J."/>
            <person name="Thoulutsang Y."/>
            <person name="Topham K."/>
            <person name="Towey S."/>
            <person name="Tsamla T."/>
            <person name="Tsomo N."/>
            <person name="Vallee D."/>
            <person name="Vassiliev H."/>
            <person name="Venkataraman V."/>
            <person name="Vinson J."/>
            <person name="Vo A."/>
            <person name="Wade C."/>
            <person name="Wang S."/>
            <person name="Wangchuk T."/>
            <person name="Wangdi T."/>
            <person name="Whittaker C."/>
            <person name="Wilkinson J."/>
            <person name="Wu Y."/>
            <person name="Wyman D."/>
            <person name="Yadav S."/>
            <person name="Yang S."/>
            <person name="Yang X."/>
            <person name="Yeager S."/>
            <person name="Yee E."/>
            <person name="Young G."/>
            <person name="Zainoun J."/>
            <person name="Zembeck L."/>
            <person name="Zimmer A."/>
            <person name="Zody M."/>
            <person name="Lander E."/>
        </authorList>
    </citation>
    <scope>NUCLEOTIDE SEQUENCE [LARGE SCALE GENOMIC DNA]</scope>
</reference>
<proteinExistence type="predicted"/>
<evidence type="ECO:0000256" key="3">
    <source>
        <dbReference type="ARBA" id="ARBA00022989"/>
    </source>
</evidence>
<dbReference type="Proteomes" id="UP000007875">
    <property type="component" value="Unassembled WGS sequence"/>
</dbReference>
<organism evidence="9 10">
    <name type="scientific">Ciona savignyi</name>
    <name type="common">Pacific transparent sea squirt</name>
    <dbReference type="NCBI Taxonomy" id="51511"/>
    <lineage>
        <taxon>Eukaryota</taxon>
        <taxon>Metazoa</taxon>
        <taxon>Chordata</taxon>
        <taxon>Tunicata</taxon>
        <taxon>Ascidiacea</taxon>
        <taxon>Phlebobranchia</taxon>
        <taxon>Cionidae</taxon>
        <taxon>Ciona</taxon>
    </lineage>
</organism>
<evidence type="ECO:0000256" key="7">
    <source>
        <dbReference type="ARBA" id="ARBA00023224"/>
    </source>
</evidence>
<feature type="transmembrane region" description="Helical" evidence="8">
    <location>
        <begin position="81"/>
        <end position="103"/>
    </location>
</feature>
<keyword evidence="5 8" id="KW-0472">Membrane</keyword>
<reference evidence="9" key="2">
    <citation type="submission" date="2025-08" db="UniProtKB">
        <authorList>
            <consortium name="Ensembl"/>
        </authorList>
    </citation>
    <scope>IDENTIFICATION</scope>
</reference>
<name>H2YM92_CIOSA</name>
<dbReference type="Ensembl" id="ENSCSAVT00000006525.1">
    <property type="protein sequence ID" value="ENSCSAVP00000006444.1"/>
    <property type="gene ID" value="ENSCSAVG00000003857.1"/>
</dbReference>
<comment type="subcellular location">
    <subcellularLocation>
        <location evidence="1">Membrane</location>
        <topology evidence="1">Multi-pass membrane protein</topology>
    </subcellularLocation>
</comment>
<keyword evidence="6" id="KW-0675">Receptor</keyword>
<feature type="transmembrane region" description="Helical" evidence="8">
    <location>
        <begin position="12"/>
        <end position="35"/>
    </location>
</feature>
<accession>H2YM92</accession>